<dbReference type="PROSITE" id="PS50865">
    <property type="entry name" value="ZF_MYND_2"/>
    <property type="match status" value="1"/>
</dbReference>
<dbReference type="Pfam" id="PF01753">
    <property type="entry name" value="zf-MYND"/>
    <property type="match status" value="1"/>
</dbReference>
<keyword evidence="1" id="KW-0479">Metal-binding</keyword>
<gene>
    <name evidence="6" type="ORF">BOTBODRAFT_174861</name>
</gene>
<proteinExistence type="predicted"/>
<evidence type="ECO:0000259" key="5">
    <source>
        <dbReference type="PROSITE" id="PS50865"/>
    </source>
</evidence>
<name>A0A067MS52_BOTB1</name>
<evidence type="ECO:0000256" key="3">
    <source>
        <dbReference type="ARBA" id="ARBA00022833"/>
    </source>
</evidence>
<dbReference type="SUPFAM" id="SSF144232">
    <property type="entry name" value="HIT/MYND zinc finger-like"/>
    <property type="match status" value="1"/>
</dbReference>
<dbReference type="HOGENOM" id="CLU_626969_0_0_1"/>
<accession>A0A067MS52</accession>
<evidence type="ECO:0000313" key="6">
    <source>
        <dbReference type="EMBL" id="KDQ14381.1"/>
    </source>
</evidence>
<reference evidence="7" key="1">
    <citation type="journal article" date="2014" name="Proc. Natl. Acad. Sci. U.S.A.">
        <title>Extensive sampling of basidiomycete genomes demonstrates inadequacy of the white-rot/brown-rot paradigm for wood decay fungi.</title>
        <authorList>
            <person name="Riley R."/>
            <person name="Salamov A.A."/>
            <person name="Brown D.W."/>
            <person name="Nagy L.G."/>
            <person name="Floudas D."/>
            <person name="Held B.W."/>
            <person name="Levasseur A."/>
            <person name="Lombard V."/>
            <person name="Morin E."/>
            <person name="Otillar R."/>
            <person name="Lindquist E.A."/>
            <person name="Sun H."/>
            <person name="LaButti K.M."/>
            <person name="Schmutz J."/>
            <person name="Jabbour D."/>
            <person name="Luo H."/>
            <person name="Baker S.E."/>
            <person name="Pisabarro A.G."/>
            <person name="Walton J.D."/>
            <person name="Blanchette R.A."/>
            <person name="Henrissat B."/>
            <person name="Martin F."/>
            <person name="Cullen D."/>
            <person name="Hibbett D.S."/>
            <person name="Grigoriev I.V."/>
        </authorList>
    </citation>
    <scope>NUCLEOTIDE SEQUENCE [LARGE SCALE GENOMIC DNA]</scope>
    <source>
        <strain evidence="7">FD-172 SS1</strain>
    </source>
</reference>
<evidence type="ECO:0000256" key="4">
    <source>
        <dbReference type="PROSITE-ProRule" id="PRU00134"/>
    </source>
</evidence>
<keyword evidence="2 4" id="KW-0863">Zinc-finger</keyword>
<dbReference type="EMBL" id="KL198038">
    <property type="protein sequence ID" value="KDQ14381.1"/>
    <property type="molecule type" value="Genomic_DNA"/>
</dbReference>
<dbReference type="PROSITE" id="PS01360">
    <property type="entry name" value="ZF_MYND_1"/>
    <property type="match status" value="1"/>
</dbReference>
<organism evidence="6 7">
    <name type="scientific">Botryobasidium botryosum (strain FD-172 SS1)</name>
    <dbReference type="NCBI Taxonomy" id="930990"/>
    <lineage>
        <taxon>Eukaryota</taxon>
        <taxon>Fungi</taxon>
        <taxon>Dikarya</taxon>
        <taxon>Basidiomycota</taxon>
        <taxon>Agaricomycotina</taxon>
        <taxon>Agaricomycetes</taxon>
        <taxon>Cantharellales</taxon>
        <taxon>Botryobasidiaceae</taxon>
        <taxon>Botryobasidium</taxon>
    </lineage>
</organism>
<sequence length="437" mass="47824">MSMQDLTEAQHALLLAASLRGDFGGRKAERKQVKVRCSFCDKESETGKLAACARCRSVRYCDANCQVAHFRASHKADCENFKDPPSTDLFNTRNRPGTNYAINPIFARGSSDGVGCWVSVDSKIDLRLDTILSSTTAFPLRQELIADPKTAGILAKQKGEMKNILTLRVLVQNRRKDRAAATIFSFTSGIMAKEDSHIGKALKKWKALGGGGLIVDFDEPATGLPKIMCAHPFVDPWGVFRCSVLSVNGVQYPDNTKFPRTSTPPSTAPLNKIRDPAKAVVTLGYGDYAVLEMQFRCVDIPEPFVGDLPIFDALLDIIELTIGWSKQDDYNTKMPNKESQALFARFDYEAINAYYADFMEGGPAAHIASHFIDSSIDPKGIPREKLERASSIMSAFKGVKFPLGLNDEVNKISSGGGIWSSLTDLRPSHTGASPSGK</sequence>
<protein>
    <recommendedName>
        <fullName evidence="5">MYND-type domain-containing protein</fullName>
    </recommendedName>
</protein>
<feature type="domain" description="MYND-type" evidence="5">
    <location>
        <begin position="37"/>
        <end position="78"/>
    </location>
</feature>
<dbReference type="Gene3D" id="6.10.140.2220">
    <property type="match status" value="1"/>
</dbReference>
<dbReference type="STRING" id="930990.A0A067MS52"/>
<evidence type="ECO:0000256" key="1">
    <source>
        <dbReference type="ARBA" id="ARBA00022723"/>
    </source>
</evidence>
<dbReference type="InterPro" id="IPR002893">
    <property type="entry name" value="Znf_MYND"/>
</dbReference>
<keyword evidence="7" id="KW-1185">Reference proteome</keyword>
<dbReference type="GO" id="GO:0008270">
    <property type="term" value="F:zinc ion binding"/>
    <property type="evidence" value="ECO:0007669"/>
    <property type="project" value="UniProtKB-KW"/>
</dbReference>
<dbReference type="InParanoid" id="A0A067MS52"/>
<dbReference type="AlphaFoldDB" id="A0A067MS52"/>
<evidence type="ECO:0000256" key="2">
    <source>
        <dbReference type="ARBA" id="ARBA00022771"/>
    </source>
</evidence>
<evidence type="ECO:0000313" key="7">
    <source>
        <dbReference type="Proteomes" id="UP000027195"/>
    </source>
</evidence>
<dbReference type="Proteomes" id="UP000027195">
    <property type="component" value="Unassembled WGS sequence"/>
</dbReference>
<keyword evidence="3" id="KW-0862">Zinc</keyword>
<dbReference type="OrthoDB" id="194358at2759"/>